<dbReference type="EMBL" id="ML170185">
    <property type="protein sequence ID" value="TDL20756.1"/>
    <property type="molecule type" value="Genomic_DNA"/>
</dbReference>
<protein>
    <submittedName>
        <fullName evidence="1">Uncharacterized protein</fullName>
    </submittedName>
</protein>
<dbReference type="VEuPathDB" id="FungiDB:BD410DRAFT_355588"/>
<keyword evidence="2" id="KW-1185">Reference proteome</keyword>
<reference evidence="1 2" key="1">
    <citation type="submission" date="2018-06" db="EMBL/GenBank/DDBJ databases">
        <title>A transcriptomic atlas of mushroom development highlights an independent origin of complex multicellularity.</title>
        <authorList>
            <consortium name="DOE Joint Genome Institute"/>
            <person name="Krizsan K."/>
            <person name="Almasi E."/>
            <person name="Merenyi Z."/>
            <person name="Sahu N."/>
            <person name="Viragh M."/>
            <person name="Koszo T."/>
            <person name="Mondo S."/>
            <person name="Kiss B."/>
            <person name="Balint B."/>
            <person name="Kues U."/>
            <person name="Barry K."/>
            <person name="Hegedus J.C."/>
            <person name="Henrissat B."/>
            <person name="Johnson J."/>
            <person name="Lipzen A."/>
            <person name="Ohm R."/>
            <person name="Nagy I."/>
            <person name="Pangilinan J."/>
            <person name="Yan J."/>
            <person name="Xiong Y."/>
            <person name="Grigoriev I.V."/>
            <person name="Hibbett D.S."/>
            <person name="Nagy L.G."/>
        </authorList>
    </citation>
    <scope>NUCLEOTIDE SEQUENCE [LARGE SCALE GENOMIC DNA]</scope>
    <source>
        <strain evidence="1 2">SZMC22713</strain>
    </source>
</reference>
<dbReference type="OrthoDB" id="2689716at2759"/>
<dbReference type="Proteomes" id="UP000294933">
    <property type="component" value="Unassembled WGS sequence"/>
</dbReference>
<organism evidence="1 2">
    <name type="scientific">Rickenella mellea</name>
    <dbReference type="NCBI Taxonomy" id="50990"/>
    <lineage>
        <taxon>Eukaryota</taxon>
        <taxon>Fungi</taxon>
        <taxon>Dikarya</taxon>
        <taxon>Basidiomycota</taxon>
        <taxon>Agaricomycotina</taxon>
        <taxon>Agaricomycetes</taxon>
        <taxon>Hymenochaetales</taxon>
        <taxon>Rickenellaceae</taxon>
        <taxon>Rickenella</taxon>
    </lineage>
</organism>
<evidence type="ECO:0000313" key="1">
    <source>
        <dbReference type="EMBL" id="TDL20756.1"/>
    </source>
</evidence>
<dbReference type="AlphaFoldDB" id="A0A4Y7Q0D8"/>
<gene>
    <name evidence="1" type="ORF">BD410DRAFT_355588</name>
</gene>
<sequence>MAKDVISDKVVYERNEKMFEEFLRRMRSDDEAYFLDWVPKFKQWLGNPKAYYKAARPKIVEILETAGDTITRLNNSLPFETQDGINPSIESRRMAFITLVQADSFTPALTDDLPEKGCQFQVQPSKILRERRA</sequence>
<dbReference type="STRING" id="50990.A0A4Y7Q0D8"/>
<accession>A0A4Y7Q0D8</accession>
<evidence type="ECO:0000313" key="2">
    <source>
        <dbReference type="Proteomes" id="UP000294933"/>
    </source>
</evidence>
<proteinExistence type="predicted"/>
<name>A0A4Y7Q0D8_9AGAM</name>